<dbReference type="HOGENOM" id="CLU_1042191_0_0_1"/>
<gene>
    <name evidence="1" type="ORF">PV08_02697</name>
</gene>
<protein>
    <submittedName>
        <fullName evidence="1">Uncharacterized protein</fullName>
    </submittedName>
</protein>
<proteinExistence type="predicted"/>
<dbReference type="AlphaFoldDB" id="A0A0D2C466"/>
<dbReference type="Proteomes" id="UP000053328">
    <property type="component" value="Unassembled WGS sequence"/>
</dbReference>
<dbReference type="OrthoDB" id="4157679at2759"/>
<evidence type="ECO:0000313" key="2">
    <source>
        <dbReference type="Proteomes" id="UP000053328"/>
    </source>
</evidence>
<evidence type="ECO:0000313" key="1">
    <source>
        <dbReference type="EMBL" id="KIW18409.1"/>
    </source>
</evidence>
<dbReference type="VEuPathDB" id="FungiDB:PV08_02697"/>
<dbReference type="EMBL" id="KN847493">
    <property type="protein sequence ID" value="KIW18409.1"/>
    <property type="molecule type" value="Genomic_DNA"/>
</dbReference>
<sequence length="267" mass="30465">MEQRSELPFEIRAFLQHDLDQDASLLTAVLIEIRGIIQEREELAARIPLCIKEKGEKDKNQLKQLFSYQGPDHETERILNQYGDLWMDDPNRFWNTPLLSGSQRFGCTWTPECTDAVRTVHNLDRSPEEIERDVKYMANCGGRYLNLEKSLGRGSSLLLGLDIAESIWTKTLPKSGKVHDAVMNHIRTTQLTSLVNKFGLVRKLVVERELENLSAMHSSTLVGSLLLPQESNTAQPDTALPTTYYPVGDTLYELDTDVDWEQFAEWA</sequence>
<keyword evidence="2" id="KW-1185">Reference proteome</keyword>
<dbReference type="GeneID" id="27329780"/>
<name>A0A0D2C466_9EURO</name>
<accession>A0A0D2C466</accession>
<dbReference type="RefSeq" id="XP_016238625.1">
    <property type="nucleotide sequence ID" value="XM_016377055.1"/>
</dbReference>
<organism evidence="1 2">
    <name type="scientific">Exophiala spinifera</name>
    <dbReference type="NCBI Taxonomy" id="91928"/>
    <lineage>
        <taxon>Eukaryota</taxon>
        <taxon>Fungi</taxon>
        <taxon>Dikarya</taxon>
        <taxon>Ascomycota</taxon>
        <taxon>Pezizomycotina</taxon>
        <taxon>Eurotiomycetes</taxon>
        <taxon>Chaetothyriomycetidae</taxon>
        <taxon>Chaetothyriales</taxon>
        <taxon>Herpotrichiellaceae</taxon>
        <taxon>Exophiala</taxon>
    </lineage>
</organism>
<reference evidence="1 2" key="1">
    <citation type="submission" date="2015-01" db="EMBL/GenBank/DDBJ databases">
        <title>The Genome Sequence of Exophiala spinifera CBS89968.</title>
        <authorList>
            <consortium name="The Broad Institute Genomics Platform"/>
            <person name="Cuomo C."/>
            <person name="de Hoog S."/>
            <person name="Gorbushina A."/>
            <person name="Stielow B."/>
            <person name="Teixiera M."/>
            <person name="Abouelleil A."/>
            <person name="Chapman S.B."/>
            <person name="Priest M."/>
            <person name="Young S.K."/>
            <person name="Wortman J."/>
            <person name="Nusbaum C."/>
            <person name="Birren B."/>
        </authorList>
    </citation>
    <scope>NUCLEOTIDE SEQUENCE [LARGE SCALE GENOMIC DNA]</scope>
    <source>
        <strain evidence="1 2">CBS 89968</strain>
    </source>
</reference>